<dbReference type="Proteomes" id="UP001166021">
    <property type="component" value="Unassembled WGS sequence"/>
</dbReference>
<evidence type="ECO:0000313" key="2">
    <source>
        <dbReference type="EMBL" id="MBD0776863.1"/>
    </source>
</evidence>
<gene>
    <name evidence="2" type="ORF">HPE56_03570</name>
</gene>
<feature type="domain" description="Type II CBASS E2 protein" evidence="1">
    <location>
        <begin position="35"/>
        <end position="153"/>
    </location>
</feature>
<keyword evidence="3" id="KW-1185">Reference proteome</keyword>
<evidence type="ECO:0000313" key="3">
    <source>
        <dbReference type="Proteomes" id="UP001166021"/>
    </source>
</evidence>
<accession>A0ABR7UWR1</accession>
<organism evidence="2 3">
    <name type="scientific">Maribacter aquimaris</name>
    <dbReference type="NCBI Taxonomy" id="2737171"/>
    <lineage>
        <taxon>Bacteria</taxon>
        <taxon>Pseudomonadati</taxon>
        <taxon>Bacteroidota</taxon>
        <taxon>Flavobacteriia</taxon>
        <taxon>Flavobacteriales</taxon>
        <taxon>Flavobacteriaceae</taxon>
        <taxon>Maribacter</taxon>
    </lineage>
</organism>
<evidence type="ECO:0000259" key="1">
    <source>
        <dbReference type="Pfam" id="PF26395"/>
    </source>
</evidence>
<dbReference type="Pfam" id="PF26395">
    <property type="entry name" value="E2-CBASS"/>
    <property type="match status" value="1"/>
</dbReference>
<reference evidence="2" key="1">
    <citation type="submission" date="2020-05" db="EMBL/GenBank/DDBJ databases">
        <title>The draft genome sequence of Maribacter sp. ANRC-HE7.</title>
        <authorList>
            <person name="Mu L."/>
        </authorList>
    </citation>
    <scope>NUCLEOTIDE SEQUENCE</scope>
    <source>
        <strain evidence="2">ANRC-HE7</strain>
    </source>
</reference>
<sequence>MDIKVSHIEIMVVNIDLKSKLNISINRKFTAAYIQQYHIEKHFPWLNTIVREGKLLGKGKIKPKGCKKEYEILIVYDINDTLKKERVFVVNDSQIQFDKTPHLYPDNSLCLYFPKDIPQHLDLNFIDVIPWISEWLVIYELWKKYGVWLADEVKH</sequence>
<dbReference type="EMBL" id="JABTCF010000001">
    <property type="protein sequence ID" value="MBD0776863.1"/>
    <property type="molecule type" value="Genomic_DNA"/>
</dbReference>
<name>A0ABR7UWR1_9FLAO</name>
<dbReference type="InterPro" id="IPR058588">
    <property type="entry name" value="E2-CBASS"/>
</dbReference>
<proteinExistence type="predicted"/>
<comment type="caution">
    <text evidence="2">The sequence shown here is derived from an EMBL/GenBank/DDBJ whole genome shotgun (WGS) entry which is preliminary data.</text>
</comment>
<protein>
    <recommendedName>
        <fullName evidence="1">Type II CBASS E2 protein domain-containing protein</fullName>
    </recommendedName>
</protein>
<dbReference type="RefSeq" id="WP_188242371.1">
    <property type="nucleotide sequence ID" value="NZ_JABTCF010000001.1"/>
</dbReference>